<proteinExistence type="predicted"/>
<protein>
    <submittedName>
        <fullName evidence="1">Uncharacterized protein</fullName>
    </submittedName>
</protein>
<sequence length="77" mass="8025">MSFGPFSLLPPVLAIVLALATRNVIPALFCGVWLGATMLSGGNPAAGLYASFNDFIIPSVGDEWSVTVLIYCGLFGC</sequence>
<accession>A0A1B8NYY8</accession>
<comment type="caution">
    <text evidence="1">The sequence shown here is derived from an EMBL/GenBank/DDBJ whole genome shotgun (WGS) entry which is preliminary data.</text>
</comment>
<name>A0A1B8NYY8_HALEL</name>
<evidence type="ECO:0000313" key="1">
    <source>
        <dbReference type="EMBL" id="OBX35190.1"/>
    </source>
</evidence>
<dbReference type="Proteomes" id="UP000092504">
    <property type="component" value="Unassembled WGS sequence"/>
</dbReference>
<organism evidence="1 2">
    <name type="scientific">Halomonas elongata</name>
    <dbReference type="NCBI Taxonomy" id="2746"/>
    <lineage>
        <taxon>Bacteria</taxon>
        <taxon>Pseudomonadati</taxon>
        <taxon>Pseudomonadota</taxon>
        <taxon>Gammaproteobacteria</taxon>
        <taxon>Oceanospirillales</taxon>
        <taxon>Halomonadaceae</taxon>
        <taxon>Halomonas</taxon>
    </lineage>
</organism>
<dbReference type="PANTHER" id="PTHR43478:SF1">
    <property type="entry name" value="NA+_H+ ANTIPORTER NHAC-LIKE C-TERMINAL DOMAIN-CONTAINING PROTEIN"/>
    <property type="match status" value="1"/>
</dbReference>
<dbReference type="PATRIC" id="fig|2746.7.peg.4385"/>
<evidence type="ECO:0000313" key="2">
    <source>
        <dbReference type="Proteomes" id="UP000092504"/>
    </source>
</evidence>
<reference evidence="1 2" key="1">
    <citation type="submission" date="2016-06" db="EMBL/GenBank/DDBJ databases">
        <title>Genome sequence of halotolerant plant growth promoting strain of Halomonas elongata HEK1 isolated from salterns of Rann of Kutch, Gujarat, India.</title>
        <authorList>
            <person name="Gaba S."/>
            <person name="Singh R.N."/>
            <person name="Abrol S."/>
            <person name="Kaushik R."/>
            <person name="Saxena A.K."/>
        </authorList>
    </citation>
    <scope>NUCLEOTIDE SEQUENCE [LARGE SCALE GENOMIC DNA]</scope>
    <source>
        <strain evidence="1 2">HEK1</strain>
    </source>
</reference>
<dbReference type="AlphaFoldDB" id="A0A1B8NYY8"/>
<gene>
    <name evidence="1" type="ORF">A8U91_04261</name>
</gene>
<dbReference type="EMBL" id="MAJD01000002">
    <property type="protein sequence ID" value="OBX35190.1"/>
    <property type="molecule type" value="Genomic_DNA"/>
</dbReference>
<dbReference type="PANTHER" id="PTHR43478">
    <property type="entry name" value="NA+/H+ ANTIPORTER-RELATED"/>
    <property type="match status" value="1"/>
</dbReference>